<name>A0A1J5QWL2_9ZZZZ</name>
<protein>
    <recommendedName>
        <fullName evidence="2">Lipoprotein</fullName>
    </recommendedName>
</protein>
<reference evidence="1" key="1">
    <citation type="submission" date="2016-10" db="EMBL/GenBank/DDBJ databases">
        <title>Sequence of Gallionella enrichment culture.</title>
        <authorList>
            <person name="Poehlein A."/>
            <person name="Muehling M."/>
            <person name="Daniel R."/>
        </authorList>
    </citation>
    <scope>NUCLEOTIDE SEQUENCE</scope>
</reference>
<organism evidence="1">
    <name type="scientific">mine drainage metagenome</name>
    <dbReference type="NCBI Taxonomy" id="410659"/>
    <lineage>
        <taxon>unclassified sequences</taxon>
        <taxon>metagenomes</taxon>
        <taxon>ecological metagenomes</taxon>
    </lineage>
</organism>
<accession>A0A1J5QWL2</accession>
<evidence type="ECO:0008006" key="2">
    <source>
        <dbReference type="Google" id="ProtNLM"/>
    </source>
</evidence>
<dbReference type="PROSITE" id="PS51257">
    <property type="entry name" value="PROKAR_LIPOPROTEIN"/>
    <property type="match status" value="1"/>
</dbReference>
<evidence type="ECO:0000313" key="1">
    <source>
        <dbReference type="EMBL" id="OIQ87674.1"/>
    </source>
</evidence>
<gene>
    <name evidence="1" type="ORF">GALL_304470</name>
</gene>
<dbReference type="AlphaFoldDB" id="A0A1J5QWL2"/>
<sequence>MLFSRFRLLLLLPLALLAACADPPPAAPSGSQVFQADQKCMEHVWPSEVARTNCLDTVEYSVVQANLPYLEPSFRTFAENRRKLAMMFDQENMIARENWEKFRERLKDLSAALATMEPHLTDPNGRLMKDIQALDMWHTCNSLQAVPRIVCSGKMMREVWQKDAPDTLRLFSTFQSKRLRIAEEYDTSGAADINRQAVQRHNAATAQMVEGYADYCRKEMIRQGREQSDGPLLEALLSSLAHSSMVNYNGELASGQ</sequence>
<comment type="caution">
    <text evidence="1">The sequence shown here is derived from an EMBL/GenBank/DDBJ whole genome shotgun (WGS) entry which is preliminary data.</text>
</comment>
<dbReference type="EMBL" id="MLJW01000410">
    <property type="protein sequence ID" value="OIQ87674.1"/>
    <property type="molecule type" value="Genomic_DNA"/>
</dbReference>
<proteinExistence type="predicted"/>